<dbReference type="EMBL" id="EF144706">
    <property type="protein sequence ID" value="ABK92925.1"/>
    <property type="molecule type" value="mRNA"/>
</dbReference>
<dbReference type="AlphaFoldDB" id="A9P972"/>
<dbReference type="ExpressionAtlas" id="A9P972">
    <property type="expression patterns" value="baseline and differential"/>
</dbReference>
<dbReference type="GO" id="GO:0003678">
    <property type="term" value="F:DNA helicase activity"/>
    <property type="evidence" value="ECO:0007669"/>
    <property type="project" value="UniProtKB-EC"/>
</dbReference>
<feature type="domain" description="MCM AAA-lid" evidence="2">
    <location>
        <begin position="1"/>
        <end position="33"/>
    </location>
</feature>
<evidence type="ECO:0000259" key="3">
    <source>
        <dbReference type="Pfam" id="PF23669"/>
    </source>
</evidence>
<sequence length="140" mass="16431">MIRMSEAHARMHLRQHVTEEDVDMAISVLLNSFISTQKYGVQRALQESFRKYITYKMDYNRMLLNLLQEIVNRALRFEEIISGSASGLTHIDVKVDDLLNMAEERGISDLRPFFSSTDFSAANFKLDEERRMIRHLLPRH</sequence>
<accession>A9P972</accession>
<evidence type="ECO:0000256" key="1">
    <source>
        <dbReference type="ARBA" id="ARBA00012551"/>
    </source>
</evidence>
<dbReference type="InterPro" id="IPR041562">
    <property type="entry name" value="MCM_lid"/>
</dbReference>
<evidence type="ECO:0000259" key="2">
    <source>
        <dbReference type="Pfam" id="PF17855"/>
    </source>
</evidence>
<organism evidence="4">
    <name type="scientific">Populus trichocarpa</name>
    <name type="common">Western balsam poplar</name>
    <name type="synonym">Populus balsamifera subsp. trichocarpa</name>
    <dbReference type="NCBI Taxonomy" id="3694"/>
    <lineage>
        <taxon>Eukaryota</taxon>
        <taxon>Viridiplantae</taxon>
        <taxon>Streptophyta</taxon>
        <taxon>Embryophyta</taxon>
        <taxon>Tracheophyta</taxon>
        <taxon>Spermatophyta</taxon>
        <taxon>Magnoliopsida</taxon>
        <taxon>eudicotyledons</taxon>
        <taxon>Gunneridae</taxon>
        <taxon>Pentapetalae</taxon>
        <taxon>rosids</taxon>
        <taxon>fabids</taxon>
        <taxon>Malpighiales</taxon>
        <taxon>Salicaceae</taxon>
        <taxon>Saliceae</taxon>
        <taxon>Populus</taxon>
    </lineage>
</organism>
<proteinExistence type="evidence at transcript level"/>
<dbReference type="EC" id="3.6.4.12" evidence="1"/>
<evidence type="ECO:0000313" key="4">
    <source>
        <dbReference type="EMBL" id="ABK92925.1"/>
    </source>
</evidence>
<name>A9P972_POPTR</name>
<dbReference type="Pfam" id="PF17855">
    <property type="entry name" value="MCM_lid"/>
    <property type="match status" value="1"/>
</dbReference>
<dbReference type="InterPro" id="IPR059098">
    <property type="entry name" value="WHD_MCM2"/>
</dbReference>
<dbReference type="Gene3D" id="3.40.50.300">
    <property type="entry name" value="P-loop containing nucleotide triphosphate hydrolases"/>
    <property type="match status" value="1"/>
</dbReference>
<dbReference type="InterPro" id="IPR027417">
    <property type="entry name" value="P-loop_NTPase"/>
</dbReference>
<dbReference type="Pfam" id="PF23669">
    <property type="entry name" value="WHD_MCM2"/>
    <property type="match status" value="1"/>
</dbReference>
<protein>
    <recommendedName>
        <fullName evidence="1">DNA helicase</fullName>
        <ecNumber evidence="1">3.6.4.12</ecNumber>
    </recommendedName>
</protein>
<reference evidence="4" key="1">
    <citation type="journal article" date="2008" name="BMC Genomics">
        <title>Analysis of 4,664 high-quality sequence-finished poplar full-length cDNA clones and their utility for the discovery of genes responding to insect feeding.</title>
        <authorList>
            <person name="Ralph S.G."/>
            <person name="Chun H.J."/>
            <person name="Cooper D."/>
            <person name="Kirkpatrick R."/>
            <person name="Kolosova N."/>
            <person name="Gunter L."/>
            <person name="Tuskan G.A."/>
            <person name="Douglas C.J."/>
            <person name="Holt R.A."/>
            <person name="Jones S.J."/>
            <person name="Marra M.A."/>
            <person name="Bohlmann J."/>
        </authorList>
    </citation>
    <scope>NUCLEOTIDE SEQUENCE</scope>
    <source>
        <tissue evidence="4">Phloem and cambium</tissue>
    </source>
</reference>
<feature type="domain" description="DNA replication licensing factor MCM2-like winged-helix" evidence="3">
    <location>
        <begin position="58"/>
        <end position="133"/>
    </location>
</feature>